<organism evidence="3 4">
    <name type="scientific">Rasamsonia emersonii (strain ATCC 16479 / CBS 393.64 / IMI 116815)</name>
    <dbReference type="NCBI Taxonomy" id="1408163"/>
    <lineage>
        <taxon>Eukaryota</taxon>
        <taxon>Fungi</taxon>
        <taxon>Dikarya</taxon>
        <taxon>Ascomycota</taxon>
        <taxon>Pezizomycotina</taxon>
        <taxon>Eurotiomycetes</taxon>
        <taxon>Eurotiomycetidae</taxon>
        <taxon>Eurotiales</taxon>
        <taxon>Trichocomaceae</taxon>
        <taxon>Rasamsonia</taxon>
    </lineage>
</organism>
<dbReference type="STRING" id="1408163.A0A0F4YXC7"/>
<accession>A0A0F4YXC7</accession>
<dbReference type="Proteomes" id="UP000053958">
    <property type="component" value="Unassembled WGS sequence"/>
</dbReference>
<feature type="transmembrane region" description="Helical" evidence="2">
    <location>
        <begin position="426"/>
        <end position="447"/>
    </location>
</feature>
<sequence>MDFFRVAGQVSRLRAAPSIIEHPSTVTEHAATSIKITRNRYNSGITGQHNVSVRRQFWSGCPADAMSLVPCLKSLRLPVATCHAGGWGQLRPAHSPASPPHPNPPISSTTAASELIINAMDADGIFGAAIPHITHLRATVMSSPDLANVKTVNYSKPQLLHQQSQHSAAASDDYYSLSSSASDTSNTSNKSNKSSKSSKVTVVRYYAIPPPHIPSKPSSPQHSRPNLVESSQSSDNMKGRRTPTTRPATANTVRFGENQVCEISPRPDADPRQDSNAPTPGVDDTPYIRFAIDQLTRDEEVTGVGRHGSVASSDYPVERIVGDQGLGYYIRSGPTTVEIKKQQPSRQKSFEREKSASADVFVAVEPHAGDYRYPPLDYVPLVLRPWALAIFILLCLLTIAGVAFCNVWSQRHQGLWDYDRVGGSRYFVFQFLPQLLAILLVIWNFVIQAAVYRTIPYCIMASERQINGVLQHLPILPRNFVLPDLSHFRHGEPLIGFSLFALWLSNLFSIPLQSCLFQTKFYYFGVQGTWRWTSVQPVGWTLVALYALLVVALSLIMFRFCQSWTGLMWDPVSLADLIPLIQRSNILRDFDRSETAPSVRDSSTKRVLRLGYWRLLDHEEIFYGIGQEYAPEDSTVNQSTTSQEKHPAASSSAAVNEDPEQQGILRNEAFERTLHSPFVRYRWTVWFLRDTSILAWIVIALFLFTAFVIVSFVKNAIERGFLPLLPTLASASGFSASNFVYSFIPAFIGTVLFLAWQPIDVYFRAVQPFASLSSPDGVSAEKSLLLSYQSCLPIEVTIRALLAGHYKVAWISFMSFVSLAIPVLSGGIFIALWYPSQEQVRISACLPAFYTLVAFCGLYALSFLVIWPRRRRYLPHDISTLADLISFLYQSPLLTDKLLREPRAKTDLVTRLVVTPPGQQEAPVYGFGIYKGLDGRDHLGIDRVHRPGQPDMLITSAWMK</sequence>
<dbReference type="Pfam" id="PF11915">
    <property type="entry name" value="DUF3433"/>
    <property type="match status" value="2"/>
</dbReference>
<keyword evidence="2" id="KW-0812">Transmembrane</keyword>
<dbReference type="OrthoDB" id="3057599at2759"/>
<evidence type="ECO:0008006" key="5">
    <source>
        <dbReference type="Google" id="ProtNLM"/>
    </source>
</evidence>
<keyword evidence="2" id="KW-1133">Transmembrane helix</keyword>
<dbReference type="PANTHER" id="PTHR37544:SF1">
    <property type="entry name" value="PHOSPHORIBOSYLAMINOIMIDAZOLE-SUCCINOCARBOXAMIDE SYNTHASE"/>
    <property type="match status" value="1"/>
</dbReference>
<feature type="transmembrane region" description="Helical" evidence="2">
    <location>
        <begin position="733"/>
        <end position="756"/>
    </location>
</feature>
<feature type="region of interest" description="Disordered" evidence="1">
    <location>
        <begin position="176"/>
        <end position="285"/>
    </location>
</feature>
<proteinExistence type="predicted"/>
<feature type="transmembrane region" description="Helical" evidence="2">
    <location>
        <begin position="846"/>
        <end position="867"/>
    </location>
</feature>
<feature type="region of interest" description="Disordered" evidence="1">
    <location>
        <begin position="634"/>
        <end position="659"/>
    </location>
</feature>
<dbReference type="EMBL" id="LASV01000117">
    <property type="protein sequence ID" value="KKA22962.1"/>
    <property type="molecule type" value="Genomic_DNA"/>
</dbReference>
<keyword evidence="2" id="KW-0472">Membrane</keyword>
<feature type="transmembrane region" description="Helical" evidence="2">
    <location>
        <begin position="693"/>
        <end position="713"/>
    </location>
</feature>
<evidence type="ECO:0000313" key="3">
    <source>
        <dbReference type="EMBL" id="KKA22962.1"/>
    </source>
</evidence>
<gene>
    <name evidence="3" type="ORF">T310_3013</name>
</gene>
<keyword evidence="4" id="KW-1185">Reference proteome</keyword>
<dbReference type="GeneID" id="25315364"/>
<name>A0A0F4YXC7_RASE3</name>
<dbReference type="RefSeq" id="XP_013329574.1">
    <property type="nucleotide sequence ID" value="XM_013474120.1"/>
</dbReference>
<evidence type="ECO:0000256" key="2">
    <source>
        <dbReference type="SAM" id="Phobius"/>
    </source>
</evidence>
<dbReference type="AlphaFoldDB" id="A0A0F4YXC7"/>
<feature type="transmembrane region" description="Helical" evidence="2">
    <location>
        <begin position="538"/>
        <end position="558"/>
    </location>
</feature>
<feature type="transmembrane region" description="Helical" evidence="2">
    <location>
        <begin position="386"/>
        <end position="405"/>
    </location>
</feature>
<evidence type="ECO:0000313" key="4">
    <source>
        <dbReference type="Proteomes" id="UP000053958"/>
    </source>
</evidence>
<reference evidence="3 4" key="1">
    <citation type="submission" date="2015-04" db="EMBL/GenBank/DDBJ databases">
        <authorList>
            <person name="Heijne W.H."/>
            <person name="Fedorova N.D."/>
            <person name="Nierman W.C."/>
            <person name="Vollebregt A.W."/>
            <person name="Zhao Z."/>
            <person name="Wu L."/>
            <person name="Kumar M."/>
            <person name="Stam H."/>
            <person name="van den Berg M.A."/>
            <person name="Pel H.J."/>
        </authorList>
    </citation>
    <scope>NUCLEOTIDE SEQUENCE [LARGE SCALE GENOMIC DNA]</scope>
    <source>
        <strain evidence="3 4">CBS 393.64</strain>
    </source>
</reference>
<dbReference type="PANTHER" id="PTHR37544">
    <property type="entry name" value="SPRAY-RELATED"/>
    <property type="match status" value="1"/>
</dbReference>
<comment type="caution">
    <text evidence="3">The sequence shown here is derived from an EMBL/GenBank/DDBJ whole genome shotgun (WGS) entry which is preliminary data.</text>
</comment>
<feature type="transmembrane region" description="Helical" evidence="2">
    <location>
        <begin position="808"/>
        <end position="834"/>
    </location>
</feature>
<feature type="compositionally biased region" description="Low complexity" evidence="1">
    <location>
        <begin position="176"/>
        <end position="199"/>
    </location>
</feature>
<dbReference type="InterPro" id="IPR021840">
    <property type="entry name" value="DUF3433"/>
</dbReference>
<protein>
    <recommendedName>
        <fullName evidence="5">Phosphoribosylaminoimidazole-succinocarboxamide synthase</fullName>
    </recommendedName>
</protein>
<evidence type="ECO:0000256" key="1">
    <source>
        <dbReference type="SAM" id="MobiDB-lite"/>
    </source>
</evidence>